<gene>
    <name evidence="2" type="ORF">SDC9_210192</name>
</gene>
<organism evidence="2">
    <name type="scientific">bioreactor metagenome</name>
    <dbReference type="NCBI Taxonomy" id="1076179"/>
    <lineage>
        <taxon>unclassified sequences</taxon>
        <taxon>metagenomes</taxon>
        <taxon>ecological metagenomes</taxon>
    </lineage>
</organism>
<dbReference type="AlphaFoldDB" id="A0A645JQB2"/>
<proteinExistence type="predicted"/>
<evidence type="ECO:0000313" key="2">
    <source>
        <dbReference type="EMBL" id="MPN62444.1"/>
    </source>
</evidence>
<comment type="caution">
    <text evidence="2">The sequence shown here is derived from an EMBL/GenBank/DDBJ whole genome shotgun (WGS) entry which is preliminary data.</text>
</comment>
<accession>A0A645JQB2</accession>
<sequence>MPAMGVPGETTVSHSCFESSIGDPEEMRPSDVIADPRHVSAVSVNAEIKTASDSG</sequence>
<protein>
    <submittedName>
        <fullName evidence="2">Uncharacterized protein</fullName>
    </submittedName>
</protein>
<evidence type="ECO:0000256" key="1">
    <source>
        <dbReference type="SAM" id="MobiDB-lite"/>
    </source>
</evidence>
<feature type="region of interest" description="Disordered" evidence="1">
    <location>
        <begin position="1"/>
        <end position="28"/>
    </location>
</feature>
<name>A0A645JQB2_9ZZZZ</name>
<reference evidence="2" key="1">
    <citation type="submission" date="2019-08" db="EMBL/GenBank/DDBJ databases">
        <authorList>
            <person name="Kucharzyk K."/>
            <person name="Murdoch R.W."/>
            <person name="Higgins S."/>
            <person name="Loffler F."/>
        </authorList>
    </citation>
    <scope>NUCLEOTIDE SEQUENCE</scope>
</reference>
<dbReference type="EMBL" id="VSSQ01140457">
    <property type="protein sequence ID" value="MPN62444.1"/>
    <property type="molecule type" value="Genomic_DNA"/>
</dbReference>